<dbReference type="NCBIfam" id="TIGR02436">
    <property type="entry name" value="four helix bundle protein"/>
    <property type="match status" value="1"/>
</dbReference>
<dbReference type="Gene3D" id="1.20.1440.60">
    <property type="entry name" value="23S rRNA-intervening sequence"/>
    <property type="match status" value="1"/>
</dbReference>
<sequence length="129" mass="15002">MAGVKRFEELECWKKARVLCAKYFDLCNKPALKRDFSLKDQLLRSSGSVMDNIAEGFERGGNKEFVQFLFIAKASCAEVKSQLYRAMDRNYLIESEFKEVYTLCQEISKMLNSLINFLRNTSKKGLKYQ</sequence>
<reference evidence="1" key="1">
    <citation type="journal article" date="2023" name="Comput. Struct. Biotechnol. J.">
        <title>Discovery of a novel marine Bacteroidetes with a rich repertoire of carbohydrate-active enzymes.</title>
        <authorList>
            <person name="Chen B."/>
            <person name="Liu G."/>
            <person name="Chen Q."/>
            <person name="Wang H."/>
            <person name="Liu L."/>
            <person name="Tang K."/>
        </authorList>
    </citation>
    <scope>NUCLEOTIDE SEQUENCE</scope>
    <source>
        <strain evidence="1">TK19036</strain>
    </source>
</reference>
<dbReference type="PANTHER" id="PTHR38471">
    <property type="entry name" value="FOUR HELIX BUNDLE PROTEIN"/>
    <property type="match status" value="1"/>
</dbReference>
<reference evidence="1" key="2">
    <citation type="journal article" date="2024" name="Antonie Van Leeuwenhoek">
        <title>Roseihalotalea indica gen. nov., sp. nov., a halophilic Bacteroidetes from mesopelagic Southwest Indian Ocean with higher carbohydrate metabolic potential.</title>
        <authorList>
            <person name="Chen B."/>
            <person name="Zhang M."/>
            <person name="Lin D."/>
            <person name="Ye J."/>
            <person name="Tang K."/>
        </authorList>
    </citation>
    <scope>NUCLEOTIDE SEQUENCE</scope>
    <source>
        <strain evidence="1">TK19036</strain>
    </source>
</reference>
<evidence type="ECO:0000313" key="1">
    <source>
        <dbReference type="EMBL" id="WKN34791.1"/>
    </source>
</evidence>
<name>A0AA49GJF3_9BACT</name>
<accession>A0AA49GJF3</accession>
<dbReference type="EMBL" id="CP120682">
    <property type="protein sequence ID" value="WKN34791.1"/>
    <property type="molecule type" value="Genomic_DNA"/>
</dbReference>
<dbReference type="CDD" id="cd16377">
    <property type="entry name" value="23S_rRNA_IVP_like"/>
    <property type="match status" value="1"/>
</dbReference>
<organism evidence="1">
    <name type="scientific">Roseihalotalea indica</name>
    <dbReference type="NCBI Taxonomy" id="2867963"/>
    <lineage>
        <taxon>Bacteria</taxon>
        <taxon>Pseudomonadati</taxon>
        <taxon>Bacteroidota</taxon>
        <taxon>Cytophagia</taxon>
        <taxon>Cytophagales</taxon>
        <taxon>Catalimonadaceae</taxon>
        <taxon>Roseihalotalea</taxon>
    </lineage>
</organism>
<proteinExistence type="predicted"/>
<dbReference type="AlphaFoldDB" id="A0AA49GJF3"/>
<protein>
    <submittedName>
        <fullName evidence="1">Four helix bundle protein</fullName>
    </submittedName>
</protein>
<dbReference type="SUPFAM" id="SSF158446">
    <property type="entry name" value="IVS-encoded protein-like"/>
    <property type="match status" value="1"/>
</dbReference>
<dbReference type="InterPro" id="IPR036583">
    <property type="entry name" value="23S_rRNA_IVS_sf"/>
</dbReference>
<gene>
    <name evidence="1" type="ORF">K4G66_20665</name>
</gene>
<dbReference type="InterPro" id="IPR012657">
    <property type="entry name" value="23S_rRNA-intervening_sequence"/>
</dbReference>
<dbReference type="Pfam" id="PF05635">
    <property type="entry name" value="23S_rRNA_IVP"/>
    <property type="match status" value="1"/>
</dbReference>
<dbReference type="PANTHER" id="PTHR38471:SF2">
    <property type="entry name" value="FOUR HELIX BUNDLE PROTEIN"/>
    <property type="match status" value="1"/>
</dbReference>